<keyword evidence="3" id="KW-0472">Membrane</keyword>
<feature type="transmembrane region" description="Helical" evidence="3">
    <location>
        <begin position="342"/>
        <end position="366"/>
    </location>
</feature>
<proteinExistence type="predicted"/>
<keyword evidence="4" id="KW-0418">Kinase</keyword>
<dbReference type="PROSITE" id="PS51257">
    <property type="entry name" value="PROKAR_LIPOPROTEIN"/>
    <property type="match status" value="1"/>
</dbReference>
<name>A0A0P0Z1S8_9HYPH</name>
<organism evidence="4">
    <name type="scientific">Aureimonas frigidaquae</name>
    <dbReference type="NCBI Taxonomy" id="424757"/>
    <lineage>
        <taxon>Bacteria</taxon>
        <taxon>Pseudomonadati</taxon>
        <taxon>Pseudomonadota</taxon>
        <taxon>Alphaproteobacteria</taxon>
        <taxon>Hyphomicrobiales</taxon>
        <taxon>Aurantimonadaceae</taxon>
        <taxon>Aureimonas</taxon>
    </lineage>
</organism>
<protein>
    <submittedName>
        <fullName evidence="4">Putative non-specific protein-Tyrosine kinase, Etk-like</fullName>
    </submittedName>
</protein>
<dbReference type="OrthoDB" id="9989910at2"/>
<dbReference type="AlphaFoldDB" id="A0A0P0Z1S8"/>
<keyword evidence="1" id="KW-0175">Coiled coil</keyword>
<dbReference type="EMBL" id="LC066376">
    <property type="protein sequence ID" value="BAT27980.1"/>
    <property type="molecule type" value="Genomic_DNA"/>
</dbReference>
<reference evidence="4" key="1">
    <citation type="journal article" date="2015" name="Proc. Natl. Acad. Sci. U.S.A.">
        <title>Bacterial clade with the ribosomal RNA operon on a small plasmid rather than the chromosome.</title>
        <authorList>
            <person name="Anda M."/>
            <person name="Ohtsubo Y."/>
            <person name="Okubo T."/>
            <person name="Sugawara M."/>
            <person name="Nagata Y."/>
            <person name="Tsuda M."/>
            <person name="Minamisawa K."/>
            <person name="Mitsui H."/>
        </authorList>
    </citation>
    <scope>NUCLEOTIDE SEQUENCE</scope>
    <source>
        <strain evidence="4">JCM 14755</strain>
    </source>
</reference>
<evidence type="ECO:0000256" key="3">
    <source>
        <dbReference type="SAM" id="Phobius"/>
    </source>
</evidence>
<keyword evidence="4" id="KW-0808">Transferase</keyword>
<feature type="region of interest" description="Disordered" evidence="2">
    <location>
        <begin position="406"/>
        <end position="497"/>
    </location>
</feature>
<accession>A0A0P0Z1S8</accession>
<keyword evidence="3" id="KW-1133">Transmembrane helix</keyword>
<feature type="region of interest" description="Disordered" evidence="2">
    <location>
        <begin position="160"/>
        <end position="180"/>
    </location>
</feature>
<dbReference type="GO" id="GO:0004713">
    <property type="term" value="F:protein tyrosine kinase activity"/>
    <property type="evidence" value="ECO:0007669"/>
    <property type="project" value="UniProtKB-KW"/>
</dbReference>
<evidence type="ECO:0000313" key="4">
    <source>
        <dbReference type="EMBL" id="BAT27980.1"/>
    </source>
</evidence>
<feature type="compositionally biased region" description="Basic and acidic residues" evidence="2">
    <location>
        <begin position="528"/>
        <end position="539"/>
    </location>
</feature>
<sequence length="546" mass="56241">MARERSDRPANRGIAACFLVLACGAAGLTAGLGWHRIAPPHYQAEARLVLDAGSYADAGIDDLAALRARLARATGEAALRATGVAAQDVSLVSPSGELTASLQVRSTTTEAAARGANAVAETFAQGEAAYLAARQDAALAAAQRRIAAYEDRLAALGDEGQAPARPAAPSRQTAKPSQPDPRIAALTAERDALAQAVGSDKADLSALPPALATLGARRDEAAAELNLLSRTYGPRHPRRIEAARRLDAARAAFVQEGRRLIAASEASLDAARQEAEARPVSPPQAEPALAPAAPSPAVAALEAELAGAQASLAALAAGPRRAPVDIVSRALPPMAPVGPGPLARAILGAAAGIVLALALLCVLAVARLLRRPQQSTPTILSDVPYHAVDLGAGQAPMRLVSPSAAVAPAASAQEDEPQGEPVAEAPLPVPAETPVAQEPPPEDRDEAAQVDDMARSVQDLAEAVRQAQAALPTRPRDAASTLAPDGPEPDTAQTVLGRRDRLRQELRDMAARRLADGAGEQGGARILTPEELRQRHDARSAPTRLS</sequence>
<feature type="region of interest" description="Disordered" evidence="2">
    <location>
        <begin position="513"/>
        <end position="546"/>
    </location>
</feature>
<keyword evidence="3" id="KW-0812">Transmembrane</keyword>
<evidence type="ECO:0000256" key="1">
    <source>
        <dbReference type="SAM" id="Coils"/>
    </source>
</evidence>
<feature type="region of interest" description="Disordered" evidence="2">
    <location>
        <begin position="272"/>
        <end position="293"/>
    </location>
</feature>
<feature type="coiled-coil region" evidence="1">
    <location>
        <begin position="132"/>
        <end position="159"/>
    </location>
</feature>
<evidence type="ECO:0000256" key="2">
    <source>
        <dbReference type="SAM" id="MobiDB-lite"/>
    </source>
</evidence>
<keyword evidence="4" id="KW-0829">Tyrosine-protein kinase</keyword>
<dbReference type="RefSeq" id="WP_062227988.1">
    <property type="nucleotide sequence ID" value="NZ_BBWR01000010.1"/>
</dbReference>
<feature type="compositionally biased region" description="Low complexity" evidence="2">
    <location>
        <begin position="420"/>
        <end position="436"/>
    </location>
</feature>